<feature type="non-terminal residue" evidence="2">
    <location>
        <position position="101"/>
    </location>
</feature>
<name>A0A6J4SUJ3_9SPHN</name>
<dbReference type="EMBL" id="CADCVZ010000023">
    <property type="protein sequence ID" value="CAA9505802.1"/>
    <property type="molecule type" value="Genomic_DNA"/>
</dbReference>
<feature type="compositionally biased region" description="Basic and acidic residues" evidence="1">
    <location>
        <begin position="1"/>
        <end position="19"/>
    </location>
</feature>
<organism evidence="2">
    <name type="scientific">uncultured Sphingomonas sp</name>
    <dbReference type="NCBI Taxonomy" id="158754"/>
    <lineage>
        <taxon>Bacteria</taxon>
        <taxon>Pseudomonadati</taxon>
        <taxon>Pseudomonadota</taxon>
        <taxon>Alphaproteobacteria</taxon>
        <taxon>Sphingomonadales</taxon>
        <taxon>Sphingomonadaceae</taxon>
        <taxon>Sphingomonas</taxon>
        <taxon>environmental samples</taxon>
    </lineage>
</organism>
<feature type="non-terminal residue" evidence="2">
    <location>
        <position position="1"/>
    </location>
</feature>
<accession>A0A6J4SUJ3</accession>
<evidence type="ECO:0000256" key="1">
    <source>
        <dbReference type="SAM" id="MobiDB-lite"/>
    </source>
</evidence>
<keyword evidence="2" id="KW-0560">Oxidoreductase</keyword>
<evidence type="ECO:0000313" key="2">
    <source>
        <dbReference type="EMBL" id="CAA9505802.1"/>
    </source>
</evidence>
<dbReference type="GO" id="GO:0016491">
    <property type="term" value="F:oxidoreductase activity"/>
    <property type="evidence" value="ECO:0007669"/>
    <property type="project" value="UniProtKB-KW"/>
</dbReference>
<dbReference type="EC" id="1.6.5.3" evidence="2"/>
<feature type="region of interest" description="Disordered" evidence="1">
    <location>
        <begin position="41"/>
        <end position="101"/>
    </location>
</feature>
<protein>
    <submittedName>
        <fullName evidence="2">NADH-ubiquinone oxidoreductase chain K</fullName>
        <ecNumber evidence="2">1.6.5.3</ecNumber>
    </submittedName>
</protein>
<feature type="region of interest" description="Disordered" evidence="1">
    <location>
        <begin position="1"/>
        <end position="29"/>
    </location>
</feature>
<keyword evidence="2" id="KW-0830">Ubiquinone</keyword>
<gene>
    <name evidence="2" type="ORF">AVDCRST_MAG09-1055</name>
</gene>
<sequence length="101" mass="11572">DRPRPLPDGRRHPVRDRGARHLSQPAQRHFDADVHRVAAIEREHQPGRVQRLPRRHGGAGVRHVRADGGRGGSSHRARHHGHLLPPARQHRHRRRGPDARL</sequence>
<reference evidence="2" key="1">
    <citation type="submission" date="2020-02" db="EMBL/GenBank/DDBJ databases">
        <authorList>
            <person name="Meier V. D."/>
        </authorList>
    </citation>
    <scope>NUCLEOTIDE SEQUENCE</scope>
    <source>
        <strain evidence="2">AVDCRST_MAG09</strain>
    </source>
</reference>
<proteinExistence type="predicted"/>
<dbReference type="AlphaFoldDB" id="A0A6J4SUJ3"/>
<feature type="compositionally biased region" description="Basic residues" evidence="1">
    <location>
        <begin position="73"/>
        <end position="95"/>
    </location>
</feature>